<dbReference type="GO" id="GO:0004674">
    <property type="term" value="F:protein serine/threonine kinase activity"/>
    <property type="evidence" value="ECO:0007669"/>
    <property type="project" value="UniProtKB-KW"/>
</dbReference>
<comment type="caution">
    <text evidence="23">The sequence shown here is derived from an EMBL/GenBank/DDBJ whole genome shotgun (WGS) entry which is preliminary data.</text>
</comment>
<evidence type="ECO:0000256" key="11">
    <source>
        <dbReference type="ARBA" id="ARBA00022777"/>
    </source>
</evidence>
<feature type="transmembrane region" description="Helical" evidence="20">
    <location>
        <begin position="284"/>
        <end position="308"/>
    </location>
</feature>
<protein>
    <recommendedName>
        <fullName evidence="4">non-specific serine/threonine protein kinase</fullName>
        <ecNumber evidence="4">2.7.11.1</ecNumber>
    </recommendedName>
</protein>
<evidence type="ECO:0000256" key="12">
    <source>
        <dbReference type="ARBA" id="ARBA00022840"/>
    </source>
</evidence>
<keyword evidence="13 20" id="KW-1133">Transmembrane helix</keyword>
<dbReference type="AlphaFoldDB" id="A0A6A2WWM9"/>
<keyword evidence="7 20" id="KW-0812">Transmembrane</keyword>
<dbReference type="CDD" id="cd06899">
    <property type="entry name" value="lectin_legume_LecRK_Arcelin_ConA"/>
    <property type="match status" value="1"/>
</dbReference>
<comment type="catalytic activity">
    <reaction evidence="18">
        <text>L-seryl-[protein] + ATP = O-phospho-L-seryl-[protein] + ADP + H(+)</text>
        <dbReference type="Rhea" id="RHEA:17989"/>
        <dbReference type="Rhea" id="RHEA-COMP:9863"/>
        <dbReference type="Rhea" id="RHEA-COMP:11604"/>
        <dbReference type="ChEBI" id="CHEBI:15378"/>
        <dbReference type="ChEBI" id="CHEBI:29999"/>
        <dbReference type="ChEBI" id="CHEBI:30616"/>
        <dbReference type="ChEBI" id="CHEBI:83421"/>
        <dbReference type="ChEBI" id="CHEBI:456216"/>
        <dbReference type="EC" id="2.7.11.1"/>
    </reaction>
</comment>
<dbReference type="PROSITE" id="PS50011">
    <property type="entry name" value="PROTEIN_KINASE_DOM"/>
    <property type="match status" value="1"/>
</dbReference>
<evidence type="ECO:0000256" key="14">
    <source>
        <dbReference type="ARBA" id="ARBA00023136"/>
    </source>
</evidence>
<name>A0A6A2WWM9_HIBSY</name>
<evidence type="ECO:0000256" key="16">
    <source>
        <dbReference type="ARBA" id="ARBA00023180"/>
    </source>
</evidence>
<dbReference type="InterPro" id="IPR017441">
    <property type="entry name" value="Protein_kinase_ATP_BS"/>
</dbReference>
<dbReference type="InterPro" id="IPR011009">
    <property type="entry name" value="Kinase-like_dom_sf"/>
</dbReference>
<dbReference type="SUPFAM" id="SSF56112">
    <property type="entry name" value="Protein kinase-like (PK-like)"/>
    <property type="match status" value="1"/>
</dbReference>
<dbReference type="EC" id="2.7.11.1" evidence="4"/>
<evidence type="ECO:0000313" key="23">
    <source>
        <dbReference type="EMBL" id="KAE8666203.1"/>
    </source>
</evidence>
<evidence type="ECO:0000256" key="10">
    <source>
        <dbReference type="ARBA" id="ARBA00022741"/>
    </source>
</evidence>
<dbReference type="InterPro" id="IPR050528">
    <property type="entry name" value="L-type_Lectin-RKs"/>
</dbReference>
<evidence type="ECO:0000256" key="2">
    <source>
        <dbReference type="ARBA" id="ARBA00008536"/>
    </source>
</evidence>
<evidence type="ECO:0000256" key="13">
    <source>
        <dbReference type="ARBA" id="ARBA00022989"/>
    </source>
</evidence>
<dbReference type="PROSITE" id="PS00107">
    <property type="entry name" value="PROTEIN_KINASE_ATP"/>
    <property type="match status" value="1"/>
</dbReference>
<keyword evidence="15 23" id="KW-0675">Receptor</keyword>
<evidence type="ECO:0000256" key="5">
    <source>
        <dbReference type="ARBA" id="ARBA00022527"/>
    </source>
</evidence>
<evidence type="ECO:0000256" key="17">
    <source>
        <dbReference type="ARBA" id="ARBA00047899"/>
    </source>
</evidence>
<feature type="binding site" evidence="19">
    <location>
        <position position="371"/>
    </location>
    <ligand>
        <name>ATP</name>
        <dbReference type="ChEBI" id="CHEBI:30616"/>
    </ligand>
</feature>
<keyword evidence="9" id="KW-0430">Lectin</keyword>
<reference evidence="23" key="1">
    <citation type="submission" date="2019-09" db="EMBL/GenBank/DDBJ databases">
        <title>Draft genome information of white flower Hibiscus syriacus.</title>
        <authorList>
            <person name="Kim Y.-M."/>
        </authorList>
    </citation>
    <scope>NUCLEOTIDE SEQUENCE [LARGE SCALE GENOMIC DNA]</scope>
    <source>
        <strain evidence="23">YM2019G1</strain>
    </source>
</reference>
<evidence type="ECO:0000256" key="19">
    <source>
        <dbReference type="PROSITE-ProRule" id="PRU10141"/>
    </source>
</evidence>
<evidence type="ECO:0000256" key="6">
    <source>
        <dbReference type="ARBA" id="ARBA00022679"/>
    </source>
</evidence>
<dbReference type="PROSITE" id="PS00108">
    <property type="entry name" value="PROTEIN_KINASE_ST"/>
    <property type="match status" value="1"/>
</dbReference>
<dbReference type="FunFam" id="2.60.120.200:FF:000051">
    <property type="entry name" value="L-type lectin-domain containing receptor kinase V.9"/>
    <property type="match status" value="1"/>
</dbReference>
<dbReference type="FunFam" id="1.10.510.10:FF:000108">
    <property type="entry name" value="L-type lectin-domain containing receptor kinase S.4"/>
    <property type="match status" value="1"/>
</dbReference>
<keyword evidence="10 19" id="KW-0547">Nucleotide-binding</keyword>
<evidence type="ECO:0000256" key="20">
    <source>
        <dbReference type="SAM" id="Phobius"/>
    </source>
</evidence>
<dbReference type="EMBL" id="VEPZ02001598">
    <property type="protein sequence ID" value="KAE8666203.1"/>
    <property type="molecule type" value="Genomic_DNA"/>
</dbReference>
<dbReference type="FunFam" id="3.30.200.20:FF:000112">
    <property type="entry name" value="Lectin-domain containing receptor kinase A4.3"/>
    <property type="match status" value="1"/>
</dbReference>
<evidence type="ECO:0000256" key="3">
    <source>
        <dbReference type="ARBA" id="ARBA00010217"/>
    </source>
</evidence>
<organism evidence="23 24">
    <name type="scientific">Hibiscus syriacus</name>
    <name type="common">Rose of Sharon</name>
    <dbReference type="NCBI Taxonomy" id="106335"/>
    <lineage>
        <taxon>Eukaryota</taxon>
        <taxon>Viridiplantae</taxon>
        <taxon>Streptophyta</taxon>
        <taxon>Embryophyta</taxon>
        <taxon>Tracheophyta</taxon>
        <taxon>Spermatophyta</taxon>
        <taxon>Magnoliopsida</taxon>
        <taxon>eudicotyledons</taxon>
        <taxon>Gunneridae</taxon>
        <taxon>Pentapetalae</taxon>
        <taxon>rosids</taxon>
        <taxon>malvids</taxon>
        <taxon>Malvales</taxon>
        <taxon>Malvaceae</taxon>
        <taxon>Malvoideae</taxon>
        <taxon>Hibiscus</taxon>
    </lineage>
</organism>
<dbReference type="Gene3D" id="2.60.120.200">
    <property type="match status" value="1"/>
</dbReference>
<dbReference type="Pfam" id="PF00139">
    <property type="entry name" value="Lectin_legB"/>
    <property type="match status" value="1"/>
</dbReference>
<feature type="signal peptide" evidence="21">
    <location>
        <begin position="1"/>
        <end position="18"/>
    </location>
</feature>
<dbReference type="PANTHER" id="PTHR27007">
    <property type="match status" value="1"/>
</dbReference>
<dbReference type="Gene3D" id="3.30.200.20">
    <property type="entry name" value="Phosphorylase Kinase, domain 1"/>
    <property type="match status" value="1"/>
</dbReference>
<keyword evidence="16" id="KW-0325">Glycoprotein</keyword>
<dbReference type="Pfam" id="PF00069">
    <property type="entry name" value="Pkinase"/>
    <property type="match status" value="1"/>
</dbReference>
<comment type="similarity">
    <text evidence="3">In the C-terminal section; belongs to the protein kinase superfamily. Ser/Thr protein kinase family.</text>
</comment>
<dbReference type="InterPro" id="IPR008271">
    <property type="entry name" value="Ser/Thr_kinase_AS"/>
</dbReference>
<proteinExistence type="inferred from homology"/>
<feature type="chain" id="PRO_5025491202" description="non-specific serine/threonine protein kinase" evidence="21">
    <location>
        <begin position="19"/>
        <end position="670"/>
    </location>
</feature>
<dbReference type="OrthoDB" id="543442at2759"/>
<evidence type="ECO:0000256" key="4">
    <source>
        <dbReference type="ARBA" id="ARBA00012513"/>
    </source>
</evidence>
<evidence type="ECO:0000256" key="21">
    <source>
        <dbReference type="SAM" id="SignalP"/>
    </source>
</evidence>
<dbReference type="Proteomes" id="UP000436088">
    <property type="component" value="Unassembled WGS sequence"/>
</dbReference>
<dbReference type="Gene3D" id="1.10.510.10">
    <property type="entry name" value="Transferase(Phosphotransferase) domain 1"/>
    <property type="match status" value="1"/>
</dbReference>
<evidence type="ECO:0000313" key="24">
    <source>
        <dbReference type="Proteomes" id="UP000436088"/>
    </source>
</evidence>
<evidence type="ECO:0000256" key="7">
    <source>
        <dbReference type="ARBA" id="ARBA00022692"/>
    </source>
</evidence>
<evidence type="ECO:0000256" key="15">
    <source>
        <dbReference type="ARBA" id="ARBA00023170"/>
    </source>
</evidence>
<dbReference type="GO" id="GO:0030246">
    <property type="term" value="F:carbohydrate binding"/>
    <property type="evidence" value="ECO:0007669"/>
    <property type="project" value="UniProtKB-KW"/>
</dbReference>
<dbReference type="SUPFAM" id="SSF49899">
    <property type="entry name" value="Concanavalin A-like lectins/glucanases"/>
    <property type="match status" value="1"/>
</dbReference>
<dbReference type="InterPro" id="IPR013320">
    <property type="entry name" value="ConA-like_dom_sf"/>
</dbReference>
<comment type="similarity">
    <text evidence="2">In the N-terminal section; belongs to the leguminous lectin family.</text>
</comment>
<comment type="catalytic activity">
    <reaction evidence="17">
        <text>L-threonyl-[protein] + ATP = O-phospho-L-threonyl-[protein] + ADP + H(+)</text>
        <dbReference type="Rhea" id="RHEA:46608"/>
        <dbReference type="Rhea" id="RHEA-COMP:11060"/>
        <dbReference type="Rhea" id="RHEA-COMP:11605"/>
        <dbReference type="ChEBI" id="CHEBI:15378"/>
        <dbReference type="ChEBI" id="CHEBI:30013"/>
        <dbReference type="ChEBI" id="CHEBI:30616"/>
        <dbReference type="ChEBI" id="CHEBI:61977"/>
        <dbReference type="ChEBI" id="CHEBI:456216"/>
        <dbReference type="EC" id="2.7.11.1"/>
    </reaction>
</comment>
<keyword evidence="5" id="KW-0723">Serine/threonine-protein kinase</keyword>
<dbReference type="InterPro" id="IPR000719">
    <property type="entry name" value="Prot_kinase_dom"/>
</dbReference>
<sequence length="670" mass="74507">MCFRFSILLTLLITFAAAEDVGFVYNGFRSANLSHDGIAEFTSNGLLKLTNNTRQQKGHAFYPGLINFKDSTGGSVFSFSTTFVFAIVSQYPALSGHGIAFVIAPTRGLPGSLPSQYLGLFNDFNNGNGTNHVFAVELDTIQSTEFDDINDNHVGIDINGLKSDESFPAGYYDGSRSEFKNLTLISGQRMQVWVEYDGLNKTIDVTLAPFKVPKPNTPLLSLSRDLSSVVNREMYVGFSSSTGSVLTSHYVLGWSFKINGPAQELNLSQLPKLPRILPKKRSKVFTIGLPLISMSLTLALVSGSVYFIRRKRKFAEIVEDWELEYGPHRFKFKDLYIATKGFKDKEFLGAGGFGRVYRGILPSNKLEVAVKRVSHESRQGLKEFIAEIVSIGRLRHRNLVQLLGYCRRKDELLLVYDYMPNGSLDKYLYDQPDVTLNWKQRFKVIKGVASGLFYLHGEWEQVVIHRDVKASNVLLDGELNGRLGDFGLARLYDHGTDPQTTHVVGTLGYLAPEHTRTGKATPRTDVFAFGAFLLEVACGRRPIETQSPTPEYVILVDWVYSCLFKGDILEAKDPNLGSDYVAEEVELVLKLGLLCSHSEPEARPTMRQVVQILQGDIPFPEISSLSLSSHGLTFGHREGFDDFAMSYTSSIYKGFSQSSSVADSLLSGGR</sequence>
<evidence type="ECO:0000259" key="22">
    <source>
        <dbReference type="PROSITE" id="PS50011"/>
    </source>
</evidence>
<gene>
    <name evidence="23" type="ORF">F3Y22_tig00112503pilonHSYRG00017</name>
</gene>
<evidence type="ECO:0000256" key="8">
    <source>
        <dbReference type="ARBA" id="ARBA00022729"/>
    </source>
</evidence>
<keyword evidence="11 23" id="KW-0418">Kinase</keyword>
<keyword evidence="14 20" id="KW-0472">Membrane</keyword>
<comment type="subcellular location">
    <subcellularLocation>
        <location evidence="1">Membrane</location>
        <topology evidence="1">Single-pass type I membrane protein</topology>
    </subcellularLocation>
</comment>
<evidence type="ECO:0000256" key="1">
    <source>
        <dbReference type="ARBA" id="ARBA00004479"/>
    </source>
</evidence>
<evidence type="ECO:0000256" key="18">
    <source>
        <dbReference type="ARBA" id="ARBA00048679"/>
    </source>
</evidence>
<accession>A0A6A2WWM9</accession>
<dbReference type="GO" id="GO:0016020">
    <property type="term" value="C:membrane"/>
    <property type="evidence" value="ECO:0007669"/>
    <property type="project" value="UniProtKB-SubCell"/>
</dbReference>
<feature type="domain" description="Protein kinase" evidence="22">
    <location>
        <begin position="342"/>
        <end position="620"/>
    </location>
</feature>
<keyword evidence="6" id="KW-0808">Transferase</keyword>
<keyword evidence="24" id="KW-1185">Reference proteome</keyword>
<dbReference type="SMART" id="SM00220">
    <property type="entry name" value="S_TKc"/>
    <property type="match status" value="1"/>
</dbReference>
<dbReference type="InterPro" id="IPR001220">
    <property type="entry name" value="Legume_lectin_dom"/>
</dbReference>
<dbReference type="GO" id="GO:0005524">
    <property type="term" value="F:ATP binding"/>
    <property type="evidence" value="ECO:0007669"/>
    <property type="project" value="UniProtKB-UniRule"/>
</dbReference>
<dbReference type="CDD" id="cd14066">
    <property type="entry name" value="STKc_IRAK"/>
    <property type="match status" value="1"/>
</dbReference>
<evidence type="ECO:0000256" key="9">
    <source>
        <dbReference type="ARBA" id="ARBA00022734"/>
    </source>
</evidence>
<keyword evidence="12 19" id="KW-0067">ATP-binding</keyword>
<keyword evidence="8 21" id="KW-0732">Signal</keyword>